<reference evidence="1 2" key="1">
    <citation type="journal article" date="2018" name="Nat. Ecol. Evol.">
        <title>Pezizomycetes genomes reveal the molecular basis of ectomycorrhizal truffle lifestyle.</title>
        <authorList>
            <person name="Murat C."/>
            <person name="Payen T."/>
            <person name="Noel B."/>
            <person name="Kuo A."/>
            <person name="Morin E."/>
            <person name="Chen J."/>
            <person name="Kohler A."/>
            <person name="Krizsan K."/>
            <person name="Balestrini R."/>
            <person name="Da Silva C."/>
            <person name="Montanini B."/>
            <person name="Hainaut M."/>
            <person name="Levati E."/>
            <person name="Barry K.W."/>
            <person name="Belfiori B."/>
            <person name="Cichocki N."/>
            <person name="Clum A."/>
            <person name="Dockter R.B."/>
            <person name="Fauchery L."/>
            <person name="Guy J."/>
            <person name="Iotti M."/>
            <person name="Le Tacon F."/>
            <person name="Lindquist E.A."/>
            <person name="Lipzen A."/>
            <person name="Malagnac F."/>
            <person name="Mello A."/>
            <person name="Molinier V."/>
            <person name="Miyauchi S."/>
            <person name="Poulain J."/>
            <person name="Riccioni C."/>
            <person name="Rubini A."/>
            <person name="Sitrit Y."/>
            <person name="Splivallo R."/>
            <person name="Traeger S."/>
            <person name="Wang M."/>
            <person name="Zifcakova L."/>
            <person name="Wipf D."/>
            <person name="Zambonelli A."/>
            <person name="Paolocci F."/>
            <person name="Nowrousian M."/>
            <person name="Ottonello S."/>
            <person name="Baldrian P."/>
            <person name="Spatafora J.W."/>
            <person name="Henrissat B."/>
            <person name="Nagy L.G."/>
            <person name="Aury J.M."/>
            <person name="Wincker P."/>
            <person name="Grigoriev I.V."/>
            <person name="Bonfante P."/>
            <person name="Martin F.M."/>
        </authorList>
    </citation>
    <scope>NUCLEOTIDE SEQUENCE [LARGE SCALE GENOMIC DNA]</scope>
    <source>
        <strain evidence="1 2">RN42</strain>
    </source>
</reference>
<dbReference type="EMBL" id="ML119646">
    <property type="protein sequence ID" value="RPA87714.1"/>
    <property type="molecule type" value="Genomic_DNA"/>
</dbReference>
<name>A0A3N4J1B0_ASCIM</name>
<accession>A0A3N4J1B0</accession>
<protein>
    <submittedName>
        <fullName evidence="1">Uncharacterized protein</fullName>
    </submittedName>
</protein>
<organism evidence="1 2">
    <name type="scientific">Ascobolus immersus RN42</name>
    <dbReference type="NCBI Taxonomy" id="1160509"/>
    <lineage>
        <taxon>Eukaryota</taxon>
        <taxon>Fungi</taxon>
        <taxon>Dikarya</taxon>
        <taxon>Ascomycota</taxon>
        <taxon>Pezizomycotina</taxon>
        <taxon>Pezizomycetes</taxon>
        <taxon>Pezizales</taxon>
        <taxon>Ascobolaceae</taxon>
        <taxon>Ascobolus</taxon>
    </lineage>
</organism>
<evidence type="ECO:0000313" key="2">
    <source>
        <dbReference type="Proteomes" id="UP000275078"/>
    </source>
</evidence>
<proteinExistence type="predicted"/>
<dbReference type="AlphaFoldDB" id="A0A3N4J1B0"/>
<dbReference type="OrthoDB" id="5413269at2759"/>
<dbReference type="Proteomes" id="UP000275078">
    <property type="component" value="Unassembled WGS sequence"/>
</dbReference>
<sequence length="308" mass="33792">MSSAHTSGDLPRQTLTMDISRSQDFVVLESQRIITMNTTSIVDFSLALSSSTTESTDSETSETRTVTVRNEAAFPAGFILLPTLPTFHPLNIPDLVRISIYQSSLRVAAETGSHTFVIPLPGTKNEPTIFAITGCDRQAAKEGRVLYCSDVVVLKAGLEAVEEGASSCRMTMPEGYEPCFVKDRADIKASSTPGSKLGGSWVSIQVDNSFRYPAPDGPFVGIGAPNPYNNSREIIPLCTWSAKPGHRYIFRADYRQWRMMQGLGKPGAIMVEVPDEKSTVFTFPDEKDEKLELIHGMDGTFSLPEREL</sequence>
<evidence type="ECO:0000313" key="1">
    <source>
        <dbReference type="EMBL" id="RPA87714.1"/>
    </source>
</evidence>
<keyword evidence="2" id="KW-1185">Reference proteome</keyword>
<gene>
    <name evidence="1" type="ORF">BJ508DRAFT_357317</name>
</gene>